<protein>
    <submittedName>
        <fullName evidence="2">Uncharacterized protein</fullName>
    </submittedName>
</protein>
<dbReference type="EMBL" id="CCXS01000001">
    <property type="protein sequence ID" value="CEG22859.1"/>
    <property type="molecule type" value="Genomic_DNA"/>
</dbReference>
<dbReference type="Proteomes" id="UP000043699">
    <property type="component" value="Unassembled WGS sequence"/>
</dbReference>
<gene>
    <name evidence="2" type="ORF">BN1080_01794</name>
</gene>
<feature type="transmembrane region" description="Helical" evidence="1">
    <location>
        <begin position="20"/>
        <end position="45"/>
    </location>
</feature>
<name>A0A098EKG2_9BACL</name>
<evidence type="ECO:0000256" key="1">
    <source>
        <dbReference type="SAM" id="Phobius"/>
    </source>
</evidence>
<keyword evidence="1" id="KW-0812">Transmembrane</keyword>
<feature type="transmembrane region" description="Helical" evidence="1">
    <location>
        <begin position="87"/>
        <end position="109"/>
    </location>
</feature>
<keyword evidence="3" id="KW-1185">Reference proteome</keyword>
<accession>A0A098EKG2</accession>
<organism evidence="2 3">
    <name type="scientific">Planococcus massiliensis</name>
    <dbReference type="NCBI Taxonomy" id="1499687"/>
    <lineage>
        <taxon>Bacteria</taxon>
        <taxon>Bacillati</taxon>
        <taxon>Bacillota</taxon>
        <taxon>Bacilli</taxon>
        <taxon>Bacillales</taxon>
        <taxon>Caryophanaceae</taxon>
        <taxon>Planococcus</taxon>
    </lineage>
</organism>
<reference evidence="2 3" key="1">
    <citation type="submission" date="2014-09" db="EMBL/GenBank/DDBJ databases">
        <authorList>
            <person name="Urmite Genomes Urmite Genomes"/>
        </authorList>
    </citation>
    <scope>NUCLEOTIDE SEQUENCE [LARGE SCALE GENOMIC DNA]</scope>
    <source>
        <strain evidence="2 3">ES2</strain>
    </source>
</reference>
<evidence type="ECO:0000313" key="3">
    <source>
        <dbReference type="Proteomes" id="UP000043699"/>
    </source>
</evidence>
<keyword evidence="1" id="KW-0472">Membrane</keyword>
<evidence type="ECO:0000313" key="2">
    <source>
        <dbReference type="EMBL" id="CEG22859.1"/>
    </source>
</evidence>
<dbReference type="AlphaFoldDB" id="A0A098EKG2"/>
<proteinExistence type="predicted"/>
<sequence>MTPANEKRTFFQWINFLIPYLYTIGILAILLWMAVAAIALAIVTFRDDPASLLMLTTTGTSSSDLIAGTSWLDVLIKPILASDFNQIVFKGLFMLLVWMLLFLVVPLAFRRLTRFKFFNLEIEVDAAAQTVIETIEVSAPKAKLMAYLSSSEATDRTIALLDAESAQFADVLAYFLEEIQAGYKKSPLNTNFSFTVYTHNPPAELNELIAASREANASIISNKADPDNVMKKSYFVYAYQNAEREFITVISSYTSLFDLFDQYLFETLHHTVTRNQEYYELLIAVATMDANA</sequence>
<keyword evidence="1" id="KW-1133">Transmembrane helix</keyword>